<proteinExistence type="predicted"/>
<dbReference type="OrthoDB" id="331544at2759"/>
<gene>
    <name evidence="6" type="ORF">SeLEV6574_g03852</name>
</gene>
<accession>A0A507D1W9</accession>
<keyword evidence="3" id="KW-0456">Lyase</keyword>
<evidence type="ECO:0000313" key="7">
    <source>
        <dbReference type="Proteomes" id="UP000320475"/>
    </source>
</evidence>
<comment type="cofactor">
    <cofactor evidence="1">
        <name>NAD(+)</name>
        <dbReference type="ChEBI" id="CHEBI:57540"/>
    </cofactor>
</comment>
<dbReference type="CDD" id="cd05246">
    <property type="entry name" value="dTDP_GD_SDR_e"/>
    <property type="match status" value="1"/>
</dbReference>
<dbReference type="InterPro" id="IPR016040">
    <property type="entry name" value="NAD(P)-bd_dom"/>
</dbReference>
<sequence length="366" mass="40600">MNGFTNQRIHAADSSTHNVLVTGGAGFIASHVVNYLVMTYPEYNIIVFDKLDYVSSLHSLASVSTMPNYSFIRGDITSFDLVSYVVAERGVDTILHFAASTHVDNSFGDSLEFTHSNVMGTHVLLEAAREFGVKKFIHISTDEVYGEVRADMPNREEETILAPSNPYSATKAAAESLVKAYQKSFKLPAIITRSNNVYGPSQYPEKIIPKFICSLLCGKKLYLHGDGSNSRHYIYISDVVDAIDVILHRGQAGATYNIGAGPESELTNKNLAMMLLRKFNQQDHVIEHVADRAFNDQRYAIDSTRLGALGWNVKVGFDTGIDETIRWYQANWKKWWGPDIENALQPHSSKAGRRPMATAVSIGGLD</sequence>
<dbReference type="InterPro" id="IPR005888">
    <property type="entry name" value="dTDP_Gluc_deHydtase"/>
</dbReference>
<feature type="region of interest" description="Disordered" evidence="4">
    <location>
        <begin position="346"/>
        <end position="366"/>
    </location>
</feature>
<dbReference type="FunFam" id="3.40.50.720:FF:000304">
    <property type="entry name" value="UDP-glucose 4,6-dehydratase"/>
    <property type="match status" value="1"/>
</dbReference>
<dbReference type="SUPFAM" id="SSF51735">
    <property type="entry name" value="NAD(P)-binding Rossmann-fold domains"/>
    <property type="match status" value="1"/>
</dbReference>
<dbReference type="GO" id="GO:0008460">
    <property type="term" value="F:dTDP-glucose 4,6-dehydratase activity"/>
    <property type="evidence" value="ECO:0007669"/>
    <property type="project" value="InterPro"/>
</dbReference>
<evidence type="ECO:0000256" key="1">
    <source>
        <dbReference type="ARBA" id="ARBA00001911"/>
    </source>
</evidence>
<name>A0A507D1W9_9FUNG</name>
<dbReference type="Gene3D" id="3.90.25.10">
    <property type="entry name" value="UDP-galactose 4-epimerase, domain 1"/>
    <property type="match status" value="1"/>
</dbReference>
<dbReference type="Proteomes" id="UP000320475">
    <property type="component" value="Unassembled WGS sequence"/>
</dbReference>
<evidence type="ECO:0000256" key="2">
    <source>
        <dbReference type="ARBA" id="ARBA00023027"/>
    </source>
</evidence>
<dbReference type="GO" id="GO:0009225">
    <property type="term" value="P:nucleotide-sugar metabolic process"/>
    <property type="evidence" value="ECO:0007669"/>
    <property type="project" value="InterPro"/>
</dbReference>
<dbReference type="InterPro" id="IPR020904">
    <property type="entry name" value="Sc_DH/Rdtase_CS"/>
</dbReference>
<dbReference type="PROSITE" id="PS00061">
    <property type="entry name" value="ADH_SHORT"/>
    <property type="match status" value="1"/>
</dbReference>
<dbReference type="PANTHER" id="PTHR43000">
    <property type="entry name" value="DTDP-D-GLUCOSE 4,6-DEHYDRATASE-RELATED"/>
    <property type="match status" value="1"/>
</dbReference>
<dbReference type="EMBL" id="QEAM01000140">
    <property type="protein sequence ID" value="TPX45462.1"/>
    <property type="molecule type" value="Genomic_DNA"/>
</dbReference>
<organism evidence="6 7">
    <name type="scientific">Synchytrium endobioticum</name>
    <dbReference type="NCBI Taxonomy" id="286115"/>
    <lineage>
        <taxon>Eukaryota</taxon>
        <taxon>Fungi</taxon>
        <taxon>Fungi incertae sedis</taxon>
        <taxon>Chytridiomycota</taxon>
        <taxon>Chytridiomycota incertae sedis</taxon>
        <taxon>Chytridiomycetes</taxon>
        <taxon>Synchytriales</taxon>
        <taxon>Synchytriaceae</taxon>
        <taxon>Synchytrium</taxon>
    </lineage>
</organism>
<dbReference type="VEuPathDB" id="FungiDB:SeMB42_g03708"/>
<evidence type="ECO:0000259" key="5">
    <source>
        <dbReference type="Pfam" id="PF16363"/>
    </source>
</evidence>
<dbReference type="Pfam" id="PF16363">
    <property type="entry name" value="GDP_Man_Dehyd"/>
    <property type="match status" value="1"/>
</dbReference>
<keyword evidence="2" id="KW-0520">NAD</keyword>
<evidence type="ECO:0000256" key="4">
    <source>
        <dbReference type="SAM" id="MobiDB-lite"/>
    </source>
</evidence>
<reference evidence="6 7" key="1">
    <citation type="journal article" date="2019" name="Sci. Rep.">
        <title>Comparative genomics of chytrid fungi reveal insights into the obligate biotrophic and pathogenic lifestyle of Synchytrium endobioticum.</title>
        <authorList>
            <person name="van de Vossenberg B.T.L.H."/>
            <person name="Warris S."/>
            <person name="Nguyen H.D.T."/>
            <person name="van Gent-Pelzer M.P.E."/>
            <person name="Joly D.L."/>
            <person name="van de Geest H.C."/>
            <person name="Bonants P.J.M."/>
            <person name="Smith D.S."/>
            <person name="Levesque C.A."/>
            <person name="van der Lee T.A.J."/>
        </authorList>
    </citation>
    <scope>NUCLEOTIDE SEQUENCE [LARGE SCALE GENOMIC DNA]</scope>
    <source>
        <strain evidence="6 7">LEV6574</strain>
    </source>
</reference>
<dbReference type="Gene3D" id="3.40.50.720">
    <property type="entry name" value="NAD(P)-binding Rossmann-like Domain"/>
    <property type="match status" value="1"/>
</dbReference>
<comment type="caution">
    <text evidence="6">The sequence shown here is derived from an EMBL/GenBank/DDBJ whole genome shotgun (WGS) entry which is preliminary data.</text>
</comment>
<protein>
    <submittedName>
        <fullName evidence="6">dTDP-glucose 4,6-dehydratase</fullName>
    </submittedName>
</protein>
<feature type="domain" description="NAD(P)-binding" evidence="5">
    <location>
        <begin position="20"/>
        <end position="324"/>
    </location>
</feature>
<dbReference type="InterPro" id="IPR036291">
    <property type="entry name" value="NAD(P)-bd_dom_sf"/>
</dbReference>
<evidence type="ECO:0000313" key="6">
    <source>
        <dbReference type="EMBL" id="TPX45462.1"/>
    </source>
</evidence>
<dbReference type="AlphaFoldDB" id="A0A507D1W9"/>
<evidence type="ECO:0000256" key="3">
    <source>
        <dbReference type="ARBA" id="ARBA00023239"/>
    </source>
</evidence>